<name>E8UZZ2_TERSS</name>
<reference evidence="2 3" key="1">
    <citation type="journal article" date="2012" name="Stand. Genomic Sci.">
        <title>Complete genome sequence of Terriglobus saanensis type strain SP1PR4(T), an Acidobacteria from tundra soil.</title>
        <authorList>
            <person name="Rawat S.R."/>
            <person name="Mannisto M.K."/>
            <person name="Starovoytov V."/>
            <person name="Goodwin L."/>
            <person name="Nolan M."/>
            <person name="Hauser L."/>
            <person name="Land M."/>
            <person name="Davenport K.W."/>
            <person name="Woyke T."/>
            <person name="Haggblom M.M."/>
        </authorList>
    </citation>
    <scope>NUCLEOTIDE SEQUENCE</scope>
    <source>
        <strain evidence="3">ATCC BAA-1853 / DSM 23119 / SP1PR4</strain>
    </source>
</reference>
<dbReference type="HOGENOM" id="CLU_2276113_0_0_0"/>
<feature type="region of interest" description="Disordered" evidence="1">
    <location>
        <begin position="78"/>
        <end position="102"/>
    </location>
</feature>
<proteinExistence type="predicted"/>
<dbReference type="KEGG" id="tsa:AciPR4_1323"/>
<dbReference type="Proteomes" id="UP000006844">
    <property type="component" value="Chromosome"/>
</dbReference>
<sequence>MSAGSQVDAAREVLRRSEELLDALQTFAVETTLSGHTYLRVADASNGFDGLTAEVVMVKFAFTNGELGGTVARIDQTVSGRARSRSQAPKAGRAWLPSRAGP</sequence>
<dbReference type="STRING" id="401053.AciPR4_1323"/>
<dbReference type="AlphaFoldDB" id="E8UZZ2"/>
<evidence type="ECO:0000313" key="2">
    <source>
        <dbReference type="EMBL" id="ADV82147.1"/>
    </source>
</evidence>
<accession>E8UZZ2</accession>
<gene>
    <name evidence="2" type="ordered locus">AciPR4_1323</name>
</gene>
<evidence type="ECO:0000256" key="1">
    <source>
        <dbReference type="SAM" id="MobiDB-lite"/>
    </source>
</evidence>
<protein>
    <submittedName>
        <fullName evidence="2">Uncharacterized protein</fullName>
    </submittedName>
</protein>
<dbReference type="EMBL" id="CP002467">
    <property type="protein sequence ID" value="ADV82147.1"/>
    <property type="molecule type" value="Genomic_DNA"/>
</dbReference>
<organism evidence="2 3">
    <name type="scientific">Terriglobus saanensis (strain ATCC BAA-1853 / DSM 23119 / SP1PR4)</name>
    <dbReference type="NCBI Taxonomy" id="401053"/>
    <lineage>
        <taxon>Bacteria</taxon>
        <taxon>Pseudomonadati</taxon>
        <taxon>Acidobacteriota</taxon>
        <taxon>Terriglobia</taxon>
        <taxon>Terriglobales</taxon>
        <taxon>Acidobacteriaceae</taxon>
        <taxon>Terriglobus</taxon>
    </lineage>
</organism>
<keyword evidence="3" id="KW-1185">Reference proteome</keyword>
<evidence type="ECO:0000313" key="3">
    <source>
        <dbReference type="Proteomes" id="UP000006844"/>
    </source>
</evidence>